<evidence type="ECO:0000256" key="1">
    <source>
        <dbReference type="ARBA" id="ARBA00023015"/>
    </source>
</evidence>
<dbReference type="EMBL" id="BMYX01000016">
    <property type="protein sequence ID" value="GGY21760.1"/>
    <property type="molecule type" value="Genomic_DNA"/>
</dbReference>
<dbReference type="SMART" id="SM00421">
    <property type="entry name" value="HTH_LUXR"/>
    <property type="match status" value="1"/>
</dbReference>
<dbReference type="InterPro" id="IPR016032">
    <property type="entry name" value="Sig_transdc_resp-reg_C-effctor"/>
</dbReference>
<dbReference type="PANTHER" id="PTHR44688:SF16">
    <property type="entry name" value="DNA-BINDING TRANSCRIPTIONAL ACTIVATOR DEVR_DOSR"/>
    <property type="match status" value="1"/>
</dbReference>
<sequence length="194" mass="20483">MTRPQSAISSAIAIVDPHPLIRYALVCLFRERGFHGVAESNDPAGLDSVLSGPPALILLGGAQTPGLCRALSARYPGARVVPLRFGAGPGNGITLDQDPADLFAALRERAPCLARVGRPPLTPRQQDVLRLLLSGKRNKEIARELGMSAGTAKNHVAGLLRSFSVDTRSRLISLLAGAKTLSAAHSQRNVSVVE</sequence>
<gene>
    <name evidence="5" type="ORF">GCM10011289_26850</name>
</gene>
<keyword evidence="2 5" id="KW-0238">DNA-binding</keyword>
<dbReference type="RefSeq" id="WP_189535172.1">
    <property type="nucleotide sequence ID" value="NZ_BMYX01000016.1"/>
</dbReference>
<dbReference type="GO" id="GO:0006355">
    <property type="term" value="P:regulation of DNA-templated transcription"/>
    <property type="evidence" value="ECO:0007669"/>
    <property type="project" value="InterPro"/>
</dbReference>
<evidence type="ECO:0000256" key="3">
    <source>
        <dbReference type="ARBA" id="ARBA00023163"/>
    </source>
</evidence>
<dbReference type="InterPro" id="IPR011006">
    <property type="entry name" value="CheY-like_superfamily"/>
</dbReference>
<dbReference type="PANTHER" id="PTHR44688">
    <property type="entry name" value="DNA-BINDING TRANSCRIPTIONAL ACTIVATOR DEVR_DOSR"/>
    <property type="match status" value="1"/>
</dbReference>
<dbReference type="AlphaFoldDB" id="A0A918P5E7"/>
<comment type="caution">
    <text evidence="5">The sequence shown here is derived from an EMBL/GenBank/DDBJ whole genome shotgun (WGS) entry which is preliminary data.</text>
</comment>
<feature type="domain" description="HTH luxR-type" evidence="4">
    <location>
        <begin position="114"/>
        <end position="179"/>
    </location>
</feature>
<reference evidence="5" key="1">
    <citation type="journal article" date="2014" name="Int. J. Syst. Evol. Microbiol.">
        <title>Complete genome sequence of Corynebacterium casei LMG S-19264T (=DSM 44701T), isolated from a smear-ripened cheese.</title>
        <authorList>
            <consortium name="US DOE Joint Genome Institute (JGI-PGF)"/>
            <person name="Walter F."/>
            <person name="Albersmeier A."/>
            <person name="Kalinowski J."/>
            <person name="Ruckert C."/>
        </authorList>
    </citation>
    <scope>NUCLEOTIDE SEQUENCE</scope>
    <source>
        <strain evidence="5">KCTC 32182</strain>
    </source>
</reference>
<keyword evidence="3" id="KW-0804">Transcription</keyword>
<dbReference type="PROSITE" id="PS50043">
    <property type="entry name" value="HTH_LUXR_2"/>
    <property type="match status" value="1"/>
</dbReference>
<dbReference type="PRINTS" id="PR00038">
    <property type="entry name" value="HTHLUXR"/>
</dbReference>
<name>A0A918P5E7_9NEIS</name>
<organism evidence="5 6">
    <name type="scientific">Paludibacterium paludis</name>
    <dbReference type="NCBI Taxonomy" id="1225769"/>
    <lineage>
        <taxon>Bacteria</taxon>
        <taxon>Pseudomonadati</taxon>
        <taxon>Pseudomonadota</taxon>
        <taxon>Betaproteobacteria</taxon>
        <taxon>Neisseriales</taxon>
        <taxon>Chromobacteriaceae</taxon>
        <taxon>Paludibacterium</taxon>
    </lineage>
</organism>
<dbReference type="GO" id="GO:0003677">
    <property type="term" value="F:DNA binding"/>
    <property type="evidence" value="ECO:0007669"/>
    <property type="project" value="UniProtKB-KW"/>
</dbReference>
<protein>
    <submittedName>
        <fullName evidence="5">DNA-binding response regulator</fullName>
    </submittedName>
</protein>
<proteinExistence type="predicted"/>
<dbReference type="Pfam" id="PF00196">
    <property type="entry name" value="GerE"/>
    <property type="match status" value="1"/>
</dbReference>
<keyword evidence="6" id="KW-1185">Reference proteome</keyword>
<dbReference type="SUPFAM" id="SSF52172">
    <property type="entry name" value="CheY-like"/>
    <property type="match status" value="1"/>
</dbReference>
<reference evidence="5" key="2">
    <citation type="submission" date="2020-09" db="EMBL/GenBank/DDBJ databases">
        <authorList>
            <person name="Sun Q."/>
            <person name="Kim S."/>
        </authorList>
    </citation>
    <scope>NUCLEOTIDE SEQUENCE</scope>
    <source>
        <strain evidence="5">KCTC 32182</strain>
    </source>
</reference>
<evidence type="ECO:0000259" key="4">
    <source>
        <dbReference type="PROSITE" id="PS50043"/>
    </source>
</evidence>
<evidence type="ECO:0000313" key="6">
    <source>
        <dbReference type="Proteomes" id="UP000645257"/>
    </source>
</evidence>
<dbReference type="InterPro" id="IPR036388">
    <property type="entry name" value="WH-like_DNA-bd_sf"/>
</dbReference>
<keyword evidence="1" id="KW-0805">Transcription regulation</keyword>
<dbReference type="CDD" id="cd06170">
    <property type="entry name" value="LuxR_C_like"/>
    <property type="match status" value="1"/>
</dbReference>
<evidence type="ECO:0000313" key="5">
    <source>
        <dbReference type="EMBL" id="GGY21760.1"/>
    </source>
</evidence>
<dbReference type="Gene3D" id="1.10.10.10">
    <property type="entry name" value="Winged helix-like DNA-binding domain superfamily/Winged helix DNA-binding domain"/>
    <property type="match status" value="1"/>
</dbReference>
<evidence type="ECO:0000256" key="2">
    <source>
        <dbReference type="ARBA" id="ARBA00023125"/>
    </source>
</evidence>
<accession>A0A918P5E7</accession>
<dbReference type="Proteomes" id="UP000645257">
    <property type="component" value="Unassembled WGS sequence"/>
</dbReference>
<dbReference type="SUPFAM" id="SSF46894">
    <property type="entry name" value="C-terminal effector domain of the bipartite response regulators"/>
    <property type="match status" value="1"/>
</dbReference>
<dbReference type="InterPro" id="IPR000792">
    <property type="entry name" value="Tscrpt_reg_LuxR_C"/>
</dbReference>